<proteinExistence type="predicted"/>
<evidence type="ECO:0000313" key="1">
    <source>
        <dbReference type="EMBL" id="MBK7674988.1"/>
    </source>
</evidence>
<dbReference type="EMBL" id="JADJMH010000006">
    <property type="protein sequence ID" value="MBK7674988.1"/>
    <property type="molecule type" value="Genomic_DNA"/>
</dbReference>
<gene>
    <name evidence="1" type="ORF">IPJ27_09590</name>
</gene>
<dbReference type="AlphaFoldDB" id="A0A935PX54"/>
<dbReference type="InterPro" id="IPR029063">
    <property type="entry name" value="SAM-dependent_MTases_sf"/>
</dbReference>
<dbReference type="GO" id="GO:0032259">
    <property type="term" value="P:methylation"/>
    <property type="evidence" value="ECO:0007669"/>
    <property type="project" value="UniProtKB-KW"/>
</dbReference>
<dbReference type="Gene3D" id="3.40.50.150">
    <property type="entry name" value="Vaccinia Virus protein VP39"/>
    <property type="match status" value="1"/>
</dbReference>
<evidence type="ECO:0000313" key="2">
    <source>
        <dbReference type="Proteomes" id="UP000697998"/>
    </source>
</evidence>
<comment type="caution">
    <text evidence="1">The sequence shown here is derived from an EMBL/GenBank/DDBJ whole genome shotgun (WGS) entry which is preliminary data.</text>
</comment>
<organism evidence="1 2">
    <name type="scientific">Candidatus Accumulibacter proximus</name>
    <dbReference type="NCBI Taxonomy" id="2954385"/>
    <lineage>
        <taxon>Bacteria</taxon>
        <taxon>Pseudomonadati</taxon>
        <taxon>Pseudomonadota</taxon>
        <taxon>Betaproteobacteria</taxon>
        <taxon>Candidatus Accumulibacter</taxon>
    </lineage>
</organism>
<dbReference type="Proteomes" id="UP000697998">
    <property type="component" value="Unassembled WGS sequence"/>
</dbReference>
<accession>A0A935PX54</accession>
<dbReference type="Pfam" id="PF13489">
    <property type="entry name" value="Methyltransf_23"/>
    <property type="match status" value="1"/>
</dbReference>
<dbReference type="GO" id="GO:0008168">
    <property type="term" value="F:methyltransferase activity"/>
    <property type="evidence" value="ECO:0007669"/>
    <property type="project" value="UniProtKB-KW"/>
</dbReference>
<reference evidence="1 2" key="1">
    <citation type="submission" date="2020-10" db="EMBL/GenBank/DDBJ databases">
        <title>Connecting structure to function with the recovery of over 1000 high-quality activated sludge metagenome-assembled genomes encoding full-length rRNA genes using long-read sequencing.</title>
        <authorList>
            <person name="Singleton C.M."/>
            <person name="Petriglieri F."/>
            <person name="Kristensen J.M."/>
            <person name="Kirkegaard R.H."/>
            <person name="Michaelsen T.Y."/>
            <person name="Andersen M.H."/>
            <person name="Karst S.M."/>
            <person name="Dueholm M.S."/>
            <person name="Nielsen P.H."/>
            <person name="Albertsen M."/>
        </authorList>
    </citation>
    <scope>NUCLEOTIDE SEQUENCE [LARGE SCALE GENOMIC DNA]</scope>
    <source>
        <strain evidence="1">EsbW_18-Q3-R4-48_BATAC.285</strain>
    </source>
</reference>
<keyword evidence="1" id="KW-0808">Transferase</keyword>
<protein>
    <submittedName>
        <fullName evidence="1">Class I SAM-dependent methyltransferase</fullName>
    </submittedName>
</protein>
<sequence length="345" mass="39411">MTFPTFVCQNCGGPLAYKAEVPDRPWCCFACPSTYLGNAHLIDYLGANGTQTSDHYSHQWGDGLGFLDFIKKRPAVKSVMPSARLGWDDLFGRIRDRAIRENVSVYDAACGFGGLANELINEQTANYLQYVGADIHRSLDTIRDELPDFDRCGSLVRWDISNPLPIAEKFEYVLCRASLHHTPDPAKSFASLCAMVKPQGTVAISVYNKKSICREASDDALRSVVSRMPVDSAFEVCRQFSDLGKALQKIEEKVVIASDLPLLGISRGEYHVQELIYYYFLKCFYNDEFGDRYSTLVNFDWYHPGFAYRYSPEEIECWFRDNDIEILKRMTIDVQHYFEGIKRHE</sequence>
<name>A0A935PX54_9PROT</name>
<keyword evidence="1" id="KW-0489">Methyltransferase</keyword>
<dbReference type="SUPFAM" id="SSF53335">
    <property type="entry name" value="S-adenosyl-L-methionine-dependent methyltransferases"/>
    <property type="match status" value="1"/>
</dbReference>